<proteinExistence type="predicted"/>
<evidence type="ECO:0000256" key="1">
    <source>
        <dbReference type="SAM" id="Phobius"/>
    </source>
</evidence>
<gene>
    <name evidence="2" type="ORF">DILT_LOCUS14274</name>
</gene>
<dbReference type="OrthoDB" id="203862at2759"/>
<dbReference type="AlphaFoldDB" id="A0A3P7M2N2"/>
<sequence length="118" mass="13832">MNDSLTEALSFRPTAANKTNDDKGKFADLVFELVFLDLLTLQRAIHLALRRRLLERQKQSVLRRAELEELEEQRTRLLKRIECGVFIAFCIFYIAVHLGFICWVYFGVSEAFSMHYCL</sequence>
<keyword evidence="1" id="KW-1133">Transmembrane helix</keyword>
<dbReference type="Proteomes" id="UP000281553">
    <property type="component" value="Unassembled WGS sequence"/>
</dbReference>
<keyword evidence="1" id="KW-0472">Membrane</keyword>
<accession>A0A3P7M2N2</accession>
<dbReference type="EMBL" id="UYRU01073526">
    <property type="protein sequence ID" value="VDN23554.1"/>
    <property type="molecule type" value="Genomic_DNA"/>
</dbReference>
<keyword evidence="3" id="KW-1185">Reference proteome</keyword>
<feature type="transmembrane region" description="Helical" evidence="1">
    <location>
        <begin position="83"/>
        <end position="106"/>
    </location>
</feature>
<protein>
    <submittedName>
        <fullName evidence="2">Uncharacterized protein</fullName>
    </submittedName>
</protein>
<organism evidence="2 3">
    <name type="scientific">Dibothriocephalus latus</name>
    <name type="common">Fish tapeworm</name>
    <name type="synonym">Diphyllobothrium latum</name>
    <dbReference type="NCBI Taxonomy" id="60516"/>
    <lineage>
        <taxon>Eukaryota</taxon>
        <taxon>Metazoa</taxon>
        <taxon>Spiralia</taxon>
        <taxon>Lophotrochozoa</taxon>
        <taxon>Platyhelminthes</taxon>
        <taxon>Cestoda</taxon>
        <taxon>Eucestoda</taxon>
        <taxon>Diphyllobothriidea</taxon>
        <taxon>Diphyllobothriidae</taxon>
        <taxon>Dibothriocephalus</taxon>
    </lineage>
</organism>
<evidence type="ECO:0000313" key="3">
    <source>
        <dbReference type="Proteomes" id="UP000281553"/>
    </source>
</evidence>
<name>A0A3P7M2N2_DIBLA</name>
<reference evidence="2 3" key="1">
    <citation type="submission" date="2018-11" db="EMBL/GenBank/DDBJ databases">
        <authorList>
            <consortium name="Pathogen Informatics"/>
        </authorList>
    </citation>
    <scope>NUCLEOTIDE SEQUENCE [LARGE SCALE GENOMIC DNA]</scope>
</reference>
<evidence type="ECO:0000313" key="2">
    <source>
        <dbReference type="EMBL" id="VDN23554.1"/>
    </source>
</evidence>
<keyword evidence="1" id="KW-0812">Transmembrane</keyword>